<reference evidence="6" key="1">
    <citation type="submission" date="2025-08" db="UniProtKB">
        <authorList>
            <consortium name="Ensembl"/>
        </authorList>
    </citation>
    <scope>IDENTIFICATION</scope>
</reference>
<feature type="domain" description="RING-type" evidence="5">
    <location>
        <begin position="10"/>
        <end position="50"/>
    </location>
</feature>
<name>A0A8C1ZL73_CYPCA</name>
<dbReference type="PANTHER" id="PTHR25465:SF41">
    <property type="entry name" value="E3 UBIQUITIN-PROTEIN LIGASE RNF135"/>
    <property type="match status" value="1"/>
</dbReference>
<evidence type="ECO:0000256" key="1">
    <source>
        <dbReference type="ARBA" id="ARBA00022723"/>
    </source>
</evidence>
<accession>A0A8C1ZL73</accession>
<dbReference type="Pfam" id="PF13445">
    <property type="entry name" value="zf-RING_UBOX"/>
    <property type="match status" value="1"/>
</dbReference>
<dbReference type="Ensembl" id="ENSCCRT00015090903.1">
    <property type="protein sequence ID" value="ENSCCRP00015088061.1"/>
    <property type="gene ID" value="ENSCCRG00015035541.1"/>
</dbReference>
<evidence type="ECO:0000256" key="3">
    <source>
        <dbReference type="ARBA" id="ARBA00022833"/>
    </source>
</evidence>
<protein>
    <recommendedName>
        <fullName evidence="5">RING-type domain-containing protein</fullName>
    </recommendedName>
</protein>
<sequence>MPSNYTNLLCSVCRDIYRDPVLLLCSHSFCWVCLDQYWELSGSRMCPVCRTDFCMDRPPCNRALKDLCEIFLQERNKVMSAEAEFFCSVGHLI</sequence>
<dbReference type="SUPFAM" id="SSF57850">
    <property type="entry name" value="RING/U-box"/>
    <property type="match status" value="1"/>
</dbReference>
<evidence type="ECO:0000256" key="2">
    <source>
        <dbReference type="ARBA" id="ARBA00022771"/>
    </source>
</evidence>
<dbReference type="InterPro" id="IPR027370">
    <property type="entry name" value="Znf-RING_euk"/>
</dbReference>
<dbReference type="InterPro" id="IPR017907">
    <property type="entry name" value="Znf_RING_CS"/>
</dbReference>
<dbReference type="PROSITE" id="PS50089">
    <property type="entry name" value="ZF_RING_2"/>
    <property type="match status" value="1"/>
</dbReference>
<evidence type="ECO:0000313" key="6">
    <source>
        <dbReference type="Ensembl" id="ENSCCRP00015088061.1"/>
    </source>
</evidence>
<evidence type="ECO:0000313" key="7">
    <source>
        <dbReference type="Proteomes" id="UP000694700"/>
    </source>
</evidence>
<dbReference type="InterPro" id="IPR013083">
    <property type="entry name" value="Znf_RING/FYVE/PHD"/>
</dbReference>
<keyword evidence="2 4" id="KW-0863">Zinc-finger</keyword>
<keyword evidence="1" id="KW-0479">Metal-binding</keyword>
<dbReference type="InterPro" id="IPR051051">
    <property type="entry name" value="E3_ubiq-ligase_TRIM/RNF"/>
</dbReference>
<dbReference type="GO" id="GO:0008270">
    <property type="term" value="F:zinc ion binding"/>
    <property type="evidence" value="ECO:0007669"/>
    <property type="project" value="UniProtKB-KW"/>
</dbReference>
<dbReference type="Gene3D" id="3.30.40.10">
    <property type="entry name" value="Zinc/RING finger domain, C3HC4 (zinc finger)"/>
    <property type="match status" value="1"/>
</dbReference>
<organism evidence="6 7">
    <name type="scientific">Cyprinus carpio</name>
    <name type="common">Common carp</name>
    <dbReference type="NCBI Taxonomy" id="7962"/>
    <lineage>
        <taxon>Eukaryota</taxon>
        <taxon>Metazoa</taxon>
        <taxon>Chordata</taxon>
        <taxon>Craniata</taxon>
        <taxon>Vertebrata</taxon>
        <taxon>Euteleostomi</taxon>
        <taxon>Actinopterygii</taxon>
        <taxon>Neopterygii</taxon>
        <taxon>Teleostei</taxon>
        <taxon>Ostariophysi</taxon>
        <taxon>Cypriniformes</taxon>
        <taxon>Cyprinidae</taxon>
        <taxon>Cyprininae</taxon>
        <taxon>Cyprinus</taxon>
    </lineage>
</organism>
<dbReference type="PROSITE" id="PS00518">
    <property type="entry name" value="ZF_RING_1"/>
    <property type="match status" value="1"/>
</dbReference>
<evidence type="ECO:0000256" key="4">
    <source>
        <dbReference type="PROSITE-ProRule" id="PRU00175"/>
    </source>
</evidence>
<evidence type="ECO:0000259" key="5">
    <source>
        <dbReference type="PROSITE" id="PS50089"/>
    </source>
</evidence>
<dbReference type="Proteomes" id="UP000694700">
    <property type="component" value="Unplaced"/>
</dbReference>
<dbReference type="SMART" id="SM00184">
    <property type="entry name" value="RING"/>
    <property type="match status" value="1"/>
</dbReference>
<dbReference type="AlphaFoldDB" id="A0A8C1ZL73"/>
<dbReference type="PANTHER" id="PTHR25465">
    <property type="entry name" value="B-BOX DOMAIN CONTAINING"/>
    <property type="match status" value="1"/>
</dbReference>
<dbReference type="InterPro" id="IPR001841">
    <property type="entry name" value="Znf_RING"/>
</dbReference>
<keyword evidence="3" id="KW-0862">Zinc</keyword>
<proteinExistence type="predicted"/>